<dbReference type="EMBL" id="BSYO01000036">
    <property type="protein sequence ID" value="GMH29552.1"/>
    <property type="molecule type" value="Genomic_DNA"/>
</dbReference>
<dbReference type="Proteomes" id="UP001279734">
    <property type="component" value="Unassembled WGS sequence"/>
</dbReference>
<organism evidence="1 2">
    <name type="scientific">Nepenthes gracilis</name>
    <name type="common">Slender pitcher plant</name>
    <dbReference type="NCBI Taxonomy" id="150966"/>
    <lineage>
        <taxon>Eukaryota</taxon>
        <taxon>Viridiplantae</taxon>
        <taxon>Streptophyta</taxon>
        <taxon>Embryophyta</taxon>
        <taxon>Tracheophyta</taxon>
        <taxon>Spermatophyta</taxon>
        <taxon>Magnoliopsida</taxon>
        <taxon>eudicotyledons</taxon>
        <taxon>Gunneridae</taxon>
        <taxon>Pentapetalae</taxon>
        <taxon>Caryophyllales</taxon>
        <taxon>Nepenthaceae</taxon>
        <taxon>Nepenthes</taxon>
    </lineage>
</organism>
<proteinExistence type="predicted"/>
<accession>A0AAD3TIR5</accession>
<evidence type="ECO:0000313" key="2">
    <source>
        <dbReference type="Proteomes" id="UP001279734"/>
    </source>
</evidence>
<gene>
    <name evidence="1" type="ORF">Nepgr_031395</name>
</gene>
<sequence>MHGFYFYASQKYRIFLRRVSEARSCGQNGMPKSWNDRPLRSSFALGHFPFWVNNFGQAFPIASHQSNLPSEVNNQRPIITSPNPINDVVAIDRSTFICAGEGDKQGRTNNGERIERPLNIPNNSISNVYANNYYFGFQMVAANGGHGIRTPSSGFQNANFSRVRDYSHMGGEGSANIYFSDRRNMSSNLLSNCGNISLEYTRRTSDDQAS</sequence>
<name>A0AAD3TIR5_NEPGR</name>
<keyword evidence="2" id="KW-1185">Reference proteome</keyword>
<dbReference type="AlphaFoldDB" id="A0AAD3TIR5"/>
<comment type="caution">
    <text evidence="1">The sequence shown here is derived from an EMBL/GenBank/DDBJ whole genome shotgun (WGS) entry which is preliminary data.</text>
</comment>
<reference evidence="1" key="1">
    <citation type="submission" date="2023-05" db="EMBL/GenBank/DDBJ databases">
        <title>Nepenthes gracilis genome sequencing.</title>
        <authorList>
            <person name="Fukushima K."/>
        </authorList>
    </citation>
    <scope>NUCLEOTIDE SEQUENCE</scope>
    <source>
        <strain evidence="1">SING2019-196</strain>
    </source>
</reference>
<evidence type="ECO:0000313" key="1">
    <source>
        <dbReference type="EMBL" id="GMH29552.1"/>
    </source>
</evidence>
<protein>
    <submittedName>
        <fullName evidence="1">Uncharacterized protein</fullName>
    </submittedName>
</protein>